<evidence type="ECO:0000256" key="2">
    <source>
        <dbReference type="SAM" id="SignalP"/>
    </source>
</evidence>
<dbReference type="Pfam" id="PF00691">
    <property type="entry name" value="OmpA"/>
    <property type="match status" value="2"/>
</dbReference>
<evidence type="ECO:0000259" key="3">
    <source>
        <dbReference type="PROSITE" id="PS51123"/>
    </source>
</evidence>
<evidence type="ECO:0000256" key="1">
    <source>
        <dbReference type="PROSITE-ProRule" id="PRU00473"/>
    </source>
</evidence>
<dbReference type="InterPro" id="IPR050330">
    <property type="entry name" value="Bact_OuterMem_StrucFunc"/>
</dbReference>
<dbReference type="SUPFAM" id="SSF103088">
    <property type="entry name" value="OmpA-like"/>
    <property type="match status" value="2"/>
</dbReference>
<dbReference type="Proteomes" id="UP001597534">
    <property type="component" value="Unassembled WGS sequence"/>
</dbReference>
<dbReference type="InterPro" id="IPR036737">
    <property type="entry name" value="OmpA-like_sf"/>
</dbReference>
<protein>
    <submittedName>
        <fullName evidence="4">OmpA family protein</fullName>
    </submittedName>
</protein>
<keyword evidence="1" id="KW-0472">Membrane</keyword>
<accession>A0ABW5YRB3</accession>
<dbReference type="PANTHER" id="PTHR30329">
    <property type="entry name" value="STATOR ELEMENT OF FLAGELLAR MOTOR COMPLEX"/>
    <property type="match status" value="1"/>
</dbReference>
<proteinExistence type="predicted"/>
<feature type="domain" description="OmpA-like" evidence="3">
    <location>
        <begin position="13"/>
        <end position="123"/>
    </location>
</feature>
<dbReference type="RefSeq" id="WP_379812662.1">
    <property type="nucleotide sequence ID" value="NZ_JBHUPC010000020.1"/>
</dbReference>
<evidence type="ECO:0000313" key="4">
    <source>
        <dbReference type="EMBL" id="MFD2892929.1"/>
    </source>
</evidence>
<comment type="caution">
    <text evidence="4">The sequence shown here is derived from an EMBL/GenBank/DDBJ whole genome shotgun (WGS) entry which is preliminary data.</text>
</comment>
<feature type="signal peptide" evidence="2">
    <location>
        <begin position="1"/>
        <end position="18"/>
    </location>
</feature>
<keyword evidence="5" id="KW-1185">Reference proteome</keyword>
<organism evidence="4 5">
    <name type="scientific">Flavobacterium chuncheonense</name>
    <dbReference type="NCBI Taxonomy" id="2026653"/>
    <lineage>
        <taxon>Bacteria</taxon>
        <taxon>Pseudomonadati</taxon>
        <taxon>Bacteroidota</taxon>
        <taxon>Flavobacteriia</taxon>
        <taxon>Flavobacteriales</taxon>
        <taxon>Flavobacteriaceae</taxon>
        <taxon>Flavobacterium</taxon>
    </lineage>
</organism>
<dbReference type="PANTHER" id="PTHR30329:SF21">
    <property type="entry name" value="LIPOPROTEIN YIAD-RELATED"/>
    <property type="match status" value="1"/>
</dbReference>
<evidence type="ECO:0000313" key="5">
    <source>
        <dbReference type="Proteomes" id="UP001597534"/>
    </source>
</evidence>
<reference evidence="5" key="1">
    <citation type="journal article" date="2019" name="Int. J. Syst. Evol. Microbiol.">
        <title>The Global Catalogue of Microorganisms (GCM) 10K type strain sequencing project: providing services to taxonomists for standard genome sequencing and annotation.</title>
        <authorList>
            <consortium name="The Broad Institute Genomics Platform"/>
            <consortium name="The Broad Institute Genome Sequencing Center for Infectious Disease"/>
            <person name="Wu L."/>
            <person name="Ma J."/>
        </authorList>
    </citation>
    <scope>NUCLEOTIDE SEQUENCE [LARGE SCALE GENOMIC DNA]</scope>
    <source>
        <strain evidence="5">KCTC 22671</strain>
    </source>
</reference>
<dbReference type="InterPro" id="IPR006665">
    <property type="entry name" value="OmpA-like"/>
</dbReference>
<feature type="chain" id="PRO_5046441062" evidence="2">
    <location>
        <begin position="19"/>
        <end position="283"/>
    </location>
</feature>
<dbReference type="EMBL" id="JBHUPC010000020">
    <property type="protein sequence ID" value="MFD2892929.1"/>
    <property type="molecule type" value="Genomic_DNA"/>
</dbReference>
<sequence length="283" mass="32556">MKTFTVVFAFLTLAFSFAQESVTFYFDFNKSELKKDQLEELDNWIKLNADSKILSITGAADEKGSESYNDTLSQKRVDFVIEQINGKVNYREDFRSLALGEKDSKSDLDAENRRVDVYFLPKEYLFLEEDIVNSFLIQKKIDNVAIVDFESQHVSAELSLEQQIELVSSGVVFTLRNIQFDFDSARLLLSSERELEKWLDVLLKNKAIEIVIFGHICCVPRDDSNLSLKRAQAVKEYFVKGGVEKERLACLGFGSSKPKFRIPEKNGYEALQNRRVEILILEK</sequence>
<dbReference type="Gene3D" id="3.30.1330.60">
    <property type="entry name" value="OmpA-like domain"/>
    <property type="match status" value="2"/>
</dbReference>
<name>A0ABW5YRB3_9FLAO</name>
<feature type="domain" description="OmpA-like" evidence="3">
    <location>
        <begin position="167"/>
        <end position="283"/>
    </location>
</feature>
<dbReference type="CDD" id="cd07185">
    <property type="entry name" value="OmpA_C-like"/>
    <property type="match status" value="2"/>
</dbReference>
<dbReference type="PROSITE" id="PS51123">
    <property type="entry name" value="OMPA_2"/>
    <property type="match status" value="2"/>
</dbReference>
<keyword evidence="2" id="KW-0732">Signal</keyword>
<gene>
    <name evidence="4" type="ORF">ACFS5J_12985</name>
</gene>